<feature type="transmembrane region" description="Helical" evidence="1">
    <location>
        <begin position="16"/>
        <end position="36"/>
    </location>
</feature>
<dbReference type="RefSeq" id="WP_148882834.1">
    <property type="nucleotide sequence ID" value="NZ_CP041932.1"/>
</dbReference>
<dbReference type="Proteomes" id="UP000322631">
    <property type="component" value="Chromosome"/>
</dbReference>
<evidence type="ECO:0000313" key="3">
    <source>
        <dbReference type="Proteomes" id="UP000322631"/>
    </source>
</evidence>
<keyword evidence="1" id="KW-1133">Transmembrane helix</keyword>
<reference evidence="2 3" key="1">
    <citation type="submission" date="2019-07" db="EMBL/GenBank/DDBJ databases">
        <title>Complete genome of Thermococcus acidophilus.</title>
        <authorList>
            <person name="Li X."/>
        </authorList>
    </citation>
    <scope>NUCLEOTIDE SEQUENCE [LARGE SCALE GENOMIC DNA]</scope>
    <source>
        <strain evidence="2 3">SY113</strain>
    </source>
</reference>
<feature type="transmembrane region" description="Helical" evidence="1">
    <location>
        <begin position="141"/>
        <end position="161"/>
    </location>
</feature>
<feature type="transmembrane region" description="Helical" evidence="1">
    <location>
        <begin position="173"/>
        <end position="194"/>
    </location>
</feature>
<evidence type="ECO:0000313" key="2">
    <source>
        <dbReference type="EMBL" id="QEK14862.1"/>
    </source>
</evidence>
<dbReference type="GeneID" id="41609571"/>
<keyword evidence="1" id="KW-0812">Transmembrane</keyword>
<name>A0A5C0SLK4_9EURY</name>
<dbReference type="KEGG" id="them:FPV09_06910"/>
<protein>
    <submittedName>
        <fullName evidence="2">ABC transporter permease</fullName>
    </submittedName>
</protein>
<dbReference type="EMBL" id="CP041932">
    <property type="protein sequence ID" value="QEK14862.1"/>
    <property type="molecule type" value="Genomic_DNA"/>
</dbReference>
<proteinExistence type="predicted"/>
<keyword evidence="1" id="KW-0472">Membrane</keyword>
<organism evidence="2 3">
    <name type="scientific">Thermococcus aciditolerans</name>
    <dbReference type="NCBI Taxonomy" id="2598455"/>
    <lineage>
        <taxon>Archaea</taxon>
        <taxon>Methanobacteriati</taxon>
        <taxon>Methanobacteriota</taxon>
        <taxon>Thermococci</taxon>
        <taxon>Thermococcales</taxon>
        <taxon>Thermococcaceae</taxon>
        <taxon>Thermococcus</taxon>
    </lineage>
</organism>
<feature type="transmembrane region" description="Helical" evidence="1">
    <location>
        <begin position="228"/>
        <end position="251"/>
    </location>
</feature>
<feature type="transmembrane region" description="Helical" evidence="1">
    <location>
        <begin position="109"/>
        <end position="135"/>
    </location>
</feature>
<gene>
    <name evidence="2" type="ORF">FPV09_06910</name>
</gene>
<sequence>MGGIGKQLKWELEDPYVALIFVFSFVLLAVTFYTNLFSINANVMPMGLEMAREQAAAGTAMLFPGLSDKSSAIFAITGVLLASLTIRYDRDTRVAKSVYSLPIRNYEVILAKFITVFTVLFLSAFTAAFLAYIYAYGDSPGMIREGMLGQRYLLIHLMYWLEASLYVSALSSLIALLSPGTFASILGGITIMYIPEILDWDFLPPRILNDGLVKAHAVFWDPGEKLSVFFNTTFYAGLLLPLVVLSLTLVLSEWRDVS</sequence>
<keyword evidence="3" id="KW-1185">Reference proteome</keyword>
<evidence type="ECO:0000256" key="1">
    <source>
        <dbReference type="SAM" id="Phobius"/>
    </source>
</evidence>
<accession>A0A5C0SLK4</accession>
<dbReference type="AlphaFoldDB" id="A0A5C0SLK4"/>